<keyword evidence="2" id="KW-0597">Phosphoprotein</keyword>
<evidence type="ECO:0000256" key="1">
    <source>
        <dbReference type="ARBA" id="ARBA00007381"/>
    </source>
</evidence>
<evidence type="ECO:0000256" key="5">
    <source>
        <dbReference type="ARBA" id="ARBA00023016"/>
    </source>
</evidence>
<keyword evidence="5" id="KW-0346">Stress response</keyword>
<dbReference type="FunFam" id="3.90.640.10:FF:000003">
    <property type="entry name" value="Molecular chaperone DnaK"/>
    <property type="match status" value="1"/>
</dbReference>
<keyword evidence="9" id="KW-1185">Reference proteome</keyword>
<dbReference type="GO" id="GO:0005524">
    <property type="term" value="F:ATP binding"/>
    <property type="evidence" value="ECO:0007669"/>
    <property type="project" value="UniProtKB-KW"/>
</dbReference>
<keyword evidence="3 7" id="KW-0547">Nucleotide-binding</keyword>
<keyword evidence="6" id="KW-0143">Chaperone</keyword>
<sequence length="553" mass="60662">MSNQQKTIFGIDLGTTYSCISYIDQHGNAVIVPNKEHQLTTPSVVLFEGKQRIVGEEAKNSALLSPEAVVEMIKRHMGEANWRFLYEGKEYAPEEISSYILRKLVADAEEALGVPVQDVVITCPAYFGIAQREATVRAGEIAGLTVHEIINEPTAAAITYGLQSAENQVVLVYDLGGGTFDITIIEIKDSKISVIATGGDHTLGGRNWDEAIVGYLAQQWQAETSSLEDPTDSPETLQDLWLKAERAKRSLTARKSTKVVVTHGGKTVKVTLTRDKFDELTAGLLDRTALFTKMTMDEARKRGYNNFDLVLLVGGSTRMPQISARLEREFGLPLRIFEPDEAVARGAAMYGQKLLFNQHLKEKQAVPAGTATIDQAASAKQAHLEIARALGLPDEAVEKLASTEITNVTSHSFGVIVTIDFQTSREREVAENLVLVNDPLPAFRMHTYGTLEADQEIVELRIIENGQESEIVELEEFQELEELGKIILPLPPGLPANAPIEVTFELDRQGILHVTGREPKSGATSDATFEARGGITAEEVQEAKVRSSKITIL</sequence>
<dbReference type="Proteomes" id="UP000597444">
    <property type="component" value="Unassembled WGS sequence"/>
</dbReference>
<evidence type="ECO:0000313" key="8">
    <source>
        <dbReference type="EMBL" id="GHO93646.1"/>
    </source>
</evidence>
<dbReference type="PRINTS" id="PR00301">
    <property type="entry name" value="HEATSHOCK70"/>
</dbReference>
<accession>A0A8J3INL1</accession>
<dbReference type="Gene3D" id="3.30.420.40">
    <property type="match status" value="2"/>
</dbReference>
<evidence type="ECO:0000313" key="9">
    <source>
        <dbReference type="Proteomes" id="UP000597444"/>
    </source>
</evidence>
<dbReference type="PROSITE" id="PS00297">
    <property type="entry name" value="HSP70_1"/>
    <property type="match status" value="1"/>
</dbReference>
<dbReference type="GO" id="GO:0140662">
    <property type="term" value="F:ATP-dependent protein folding chaperone"/>
    <property type="evidence" value="ECO:0007669"/>
    <property type="project" value="InterPro"/>
</dbReference>
<evidence type="ECO:0000256" key="3">
    <source>
        <dbReference type="ARBA" id="ARBA00022741"/>
    </source>
</evidence>
<dbReference type="SUPFAM" id="SSF100920">
    <property type="entry name" value="Heat shock protein 70kD (HSP70), peptide-binding domain"/>
    <property type="match status" value="1"/>
</dbReference>
<dbReference type="InterPro" id="IPR043129">
    <property type="entry name" value="ATPase_NBD"/>
</dbReference>
<dbReference type="RefSeq" id="WP_220204420.1">
    <property type="nucleotide sequence ID" value="NZ_BNJK01000001.1"/>
</dbReference>
<reference evidence="8" key="1">
    <citation type="submission" date="2020-10" db="EMBL/GenBank/DDBJ databases">
        <title>Taxonomic study of unclassified bacteria belonging to the class Ktedonobacteria.</title>
        <authorList>
            <person name="Yabe S."/>
            <person name="Wang C.M."/>
            <person name="Zheng Y."/>
            <person name="Sakai Y."/>
            <person name="Cavaletti L."/>
            <person name="Monciardini P."/>
            <person name="Donadio S."/>
        </authorList>
    </citation>
    <scope>NUCLEOTIDE SEQUENCE</scope>
    <source>
        <strain evidence="8">ID150040</strain>
    </source>
</reference>
<proteinExistence type="inferred from homology"/>
<dbReference type="CDD" id="cd24029">
    <property type="entry name" value="ASKHA_NBD_HSP70_DnaK_HscA_HscC"/>
    <property type="match status" value="1"/>
</dbReference>
<dbReference type="InterPro" id="IPR013126">
    <property type="entry name" value="Hsp_70_fam"/>
</dbReference>
<protein>
    <submittedName>
        <fullName evidence="8">Molecular chaperone DnaK</fullName>
    </submittedName>
</protein>
<comment type="caution">
    <text evidence="8">The sequence shown here is derived from an EMBL/GenBank/DDBJ whole genome shotgun (WGS) entry which is preliminary data.</text>
</comment>
<evidence type="ECO:0000256" key="6">
    <source>
        <dbReference type="ARBA" id="ARBA00023186"/>
    </source>
</evidence>
<evidence type="ECO:0000256" key="4">
    <source>
        <dbReference type="ARBA" id="ARBA00022840"/>
    </source>
</evidence>
<gene>
    <name evidence="8" type="primary">dnaK_2</name>
    <name evidence="8" type="ORF">KSF_036940</name>
</gene>
<organism evidence="8 9">
    <name type="scientific">Reticulibacter mediterranei</name>
    <dbReference type="NCBI Taxonomy" id="2778369"/>
    <lineage>
        <taxon>Bacteria</taxon>
        <taxon>Bacillati</taxon>
        <taxon>Chloroflexota</taxon>
        <taxon>Ktedonobacteria</taxon>
        <taxon>Ktedonobacterales</taxon>
        <taxon>Reticulibacteraceae</taxon>
        <taxon>Reticulibacter</taxon>
    </lineage>
</organism>
<dbReference type="Pfam" id="PF00012">
    <property type="entry name" value="HSP70"/>
    <property type="match status" value="2"/>
</dbReference>
<dbReference type="EMBL" id="BNJK01000001">
    <property type="protein sequence ID" value="GHO93646.1"/>
    <property type="molecule type" value="Genomic_DNA"/>
</dbReference>
<comment type="similarity">
    <text evidence="1 7">Belongs to the heat shock protein 70 family.</text>
</comment>
<dbReference type="PROSITE" id="PS01036">
    <property type="entry name" value="HSP70_3"/>
    <property type="match status" value="1"/>
</dbReference>
<evidence type="ECO:0000256" key="2">
    <source>
        <dbReference type="ARBA" id="ARBA00022553"/>
    </source>
</evidence>
<dbReference type="FunFam" id="3.30.420.40:FF:000071">
    <property type="entry name" value="Molecular chaperone DnaK"/>
    <property type="match status" value="1"/>
</dbReference>
<dbReference type="SUPFAM" id="SSF53067">
    <property type="entry name" value="Actin-like ATPase domain"/>
    <property type="match status" value="2"/>
</dbReference>
<dbReference type="PANTHER" id="PTHR19375">
    <property type="entry name" value="HEAT SHOCK PROTEIN 70KDA"/>
    <property type="match status" value="1"/>
</dbReference>
<name>A0A8J3INL1_9CHLR</name>
<dbReference type="AlphaFoldDB" id="A0A8J3INL1"/>
<dbReference type="InterPro" id="IPR029047">
    <property type="entry name" value="HSP70_peptide-bd_sf"/>
</dbReference>
<dbReference type="PROSITE" id="PS00329">
    <property type="entry name" value="HSP70_2"/>
    <property type="match status" value="1"/>
</dbReference>
<evidence type="ECO:0000256" key="7">
    <source>
        <dbReference type="RuleBase" id="RU003322"/>
    </source>
</evidence>
<keyword evidence="4 7" id="KW-0067">ATP-binding</keyword>
<dbReference type="InterPro" id="IPR018181">
    <property type="entry name" value="Heat_shock_70_CS"/>
</dbReference>
<dbReference type="Gene3D" id="2.60.34.10">
    <property type="entry name" value="Substrate Binding Domain Of DNAk, Chain A, domain 1"/>
    <property type="match status" value="1"/>
</dbReference>
<dbReference type="Gene3D" id="3.90.640.10">
    <property type="entry name" value="Actin, Chain A, domain 4"/>
    <property type="match status" value="1"/>
</dbReference>